<feature type="compositionally biased region" description="Basic and acidic residues" evidence="1">
    <location>
        <begin position="262"/>
        <end position="271"/>
    </location>
</feature>
<dbReference type="EMBL" id="CADEBD010000393">
    <property type="protein sequence ID" value="CAB3253826.1"/>
    <property type="molecule type" value="Genomic_DNA"/>
</dbReference>
<dbReference type="InterPro" id="IPR043504">
    <property type="entry name" value="Peptidase_S1_PA_chymotrypsin"/>
</dbReference>
<name>A0A8S1A9Y3_ARCPL</name>
<dbReference type="OrthoDB" id="7332377at2759"/>
<keyword evidence="2" id="KW-0732">Signal</keyword>
<protein>
    <recommendedName>
        <fullName evidence="7">Peptidase S1 domain-containing protein</fullName>
    </recommendedName>
</protein>
<sequence>MSRSVLLFIVILTKITENTLNSYELVQPVEYYPFFVAILYYFSEKHLLRQCTGSVIKSHIVLTSSHCLQVNVGFIEYDLSTKPKELSSTSERKLKKVIKMIRPKRRGNKPKFVDEIATVGLLVITPFLLEDDMEIYGSVSLTENSHIGQTLIFAGLRPLELPKGFKGTHVPDPDVFTGMGTVVKCPAMNSIYGCIRENGYEMPARSGGPVMNGDEIVGVINQHFKFGSMELTDTFTFIRVAKYKSFIDEESKAAQPNNKSFSSERKSESPKNIRRKKNELTRISLRLNINTSF</sequence>
<proteinExistence type="predicted"/>
<evidence type="ECO:0000313" key="6">
    <source>
        <dbReference type="Proteomes" id="UP000494256"/>
    </source>
</evidence>
<evidence type="ECO:0000313" key="3">
    <source>
        <dbReference type="EMBL" id="CAB3244100.1"/>
    </source>
</evidence>
<dbReference type="InterPro" id="IPR009003">
    <property type="entry name" value="Peptidase_S1_PA"/>
</dbReference>
<dbReference type="Gene3D" id="2.40.10.10">
    <property type="entry name" value="Trypsin-like serine proteases"/>
    <property type="match status" value="2"/>
</dbReference>
<feature type="signal peptide" evidence="2">
    <location>
        <begin position="1"/>
        <end position="18"/>
    </location>
</feature>
<evidence type="ECO:0000256" key="2">
    <source>
        <dbReference type="SAM" id="SignalP"/>
    </source>
</evidence>
<organism evidence="3 5">
    <name type="scientific">Arctia plantaginis</name>
    <name type="common">Wood tiger moth</name>
    <name type="synonym">Phalaena plantaginis</name>
    <dbReference type="NCBI Taxonomy" id="874455"/>
    <lineage>
        <taxon>Eukaryota</taxon>
        <taxon>Metazoa</taxon>
        <taxon>Ecdysozoa</taxon>
        <taxon>Arthropoda</taxon>
        <taxon>Hexapoda</taxon>
        <taxon>Insecta</taxon>
        <taxon>Pterygota</taxon>
        <taxon>Neoptera</taxon>
        <taxon>Endopterygota</taxon>
        <taxon>Lepidoptera</taxon>
        <taxon>Glossata</taxon>
        <taxon>Ditrysia</taxon>
        <taxon>Noctuoidea</taxon>
        <taxon>Erebidae</taxon>
        <taxon>Arctiinae</taxon>
        <taxon>Arctia</taxon>
    </lineage>
</organism>
<evidence type="ECO:0000256" key="1">
    <source>
        <dbReference type="SAM" id="MobiDB-lite"/>
    </source>
</evidence>
<gene>
    <name evidence="4" type="ORF">APLA_LOCUS14448</name>
    <name evidence="3" type="ORF">APLA_LOCUS9775</name>
</gene>
<dbReference type="Proteomes" id="UP000494256">
    <property type="component" value="Unassembled WGS sequence"/>
</dbReference>
<comment type="caution">
    <text evidence="3">The sequence shown here is derived from an EMBL/GenBank/DDBJ whole genome shotgun (WGS) entry which is preliminary data.</text>
</comment>
<feature type="region of interest" description="Disordered" evidence="1">
    <location>
        <begin position="254"/>
        <end position="277"/>
    </location>
</feature>
<reference evidence="5 6" key="1">
    <citation type="submission" date="2020-04" db="EMBL/GenBank/DDBJ databases">
        <authorList>
            <person name="Wallbank WR R."/>
            <person name="Pardo Diaz C."/>
            <person name="Kozak K."/>
            <person name="Martin S."/>
            <person name="Jiggins C."/>
            <person name="Moest M."/>
            <person name="Warren A I."/>
            <person name="Byers J.R.P. K."/>
            <person name="Montejo-Kovacevich G."/>
            <person name="Yen C E."/>
        </authorList>
    </citation>
    <scope>NUCLEOTIDE SEQUENCE [LARGE SCALE GENOMIC DNA]</scope>
</reference>
<accession>A0A8S1A9Y3</accession>
<dbReference type="AlphaFoldDB" id="A0A8S1A9Y3"/>
<dbReference type="EMBL" id="CADEBC010000520">
    <property type="protein sequence ID" value="CAB3244100.1"/>
    <property type="molecule type" value="Genomic_DNA"/>
</dbReference>
<evidence type="ECO:0000313" key="4">
    <source>
        <dbReference type="EMBL" id="CAB3253826.1"/>
    </source>
</evidence>
<feature type="chain" id="PRO_5036273035" description="Peptidase S1 domain-containing protein" evidence="2">
    <location>
        <begin position="19"/>
        <end position="293"/>
    </location>
</feature>
<dbReference type="Proteomes" id="UP000494106">
    <property type="component" value="Unassembled WGS sequence"/>
</dbReference>
<keyword evidence="5" id="KW-1185">Reference proteome</keyword>
<dbReference type="SUPFAM" id="SSF50494">
    <property type="entry name" value="Trypsin-like serine proteases"/>
    <property type="match status" value="1"/>
</dbReference>
<evidence type="ECO:0008006" key="7">
    <source>
        <dbReference type="Google" id="ProtNLM"/>
    </source>
</evidence>
<evidence type="ECO:0000313" key="5">
    <source>
        <dbReference type="Proteomes" id="UP000494106"/>
    </source>
</evidence>